<dbReference type="Pfam" id="PF11776">
    <property type="entry name" value="RcnB"/>
    <property type="match status" value="1"/>
</dbReference>
<comment type="caution">
    <text evidence="3">The sequence shown here is derived from an EMBL/GenBank/DDBJ whole genome shotgun (WGS) entry which is preliminary data.</text>
</comment>
<evidence type="ECO:0000313" key="3">
    <source>
        <dbReference type="EMBL" id="NYE82693.1"/>
    </source>
</evidence>
<sequence>MNKRTIAILLTSAAMAVSSVMSVAQARDDHGHGRGHDRHGRYDRHDRHDRHDWRERRDDRRHYSHGYERGYRDAQRFSPQVRYYSPPHRWSRGDRLPRGYHERYYVVNDWQGRRLHRPGPGYQWVQSGSEFLLVAIATGVITSVILSR</sequence>
<gene>
    <name evidence="3" type="ORF">FHW18_001964</name>
</gene>
<dbReference type="RefSeq" id="WP_179585789.1">
    <property type="nucleotide sequence ID" value="NZ_JACBYR010000001.1"/>
</dbReference>
<organism evidence="3 4">
    <name type="scientific">Pigmentiphaga litoralis</name>
    <dbReference type="NCBI Taxonomy" id="516702"/>
    <lineage>
        <taxon>Bacteria</taxon>
        <taxon>Pseudomonadati</taxon>
        <taxon>Pseudomonadota</taxon>
        <taxon>Betaproteobacteria</taxon>
        <taxon>Burkholderiales</taxon>
        <taxon>Alcaligenaceae</taxon>
        <taxon>Pigmentiphaga</taxon>
    </lineage>
</organism>
<keyword evidence="4" id="KW-1185">Reference proteome</keyword>
<feature type="chain" id="PRO_5031248917" evidence="2">
    <location>
        <begin position="27"/>
        <end position="148"/>
    </location>
</feature>
<evidence type="ECO:0000313" key="4">
    <source>
        <dbReference type="Proteomes" id="UP000542125"/>
    </source>
</evidence>
<evidence type="ECO:0000256" key="1">
    <source>
        <dbReference type="SAM" id="MobiDB-lite"/>
    </source>
</evidence>
<feature type="region of interest" description="Disordered" evidence="1">
    <location>
        <begin position="25"/>
        <end position="49"/>
    </location>
</feature>
<reference evidence="3 4" key="1">
    <citation type="submission" date="2020-07" db="EMBL/GenBank/DDBJ databases">
        <title>Genomic Encyclopedia of Type Strains, Phase IV (KMG-V): Genome sequencing to study the core and pangenomes of soil and plant-associated prokaryotes.</title>
        <authorList>
            <person name="Whitman W."/>
        </authorList>
    </citation>
    <scope>NUCLEOTIDE SEQUENCE [LARGE SCALE GENOMIC DNA]</scope>
    <source>
        <strain evidence="3 4">SAS40</strain>
    </source>
</reference>
<proteinExistence type="predicted"/>
<dbReference type="Proteomes" id="UP000542125">
    <property type="component" value="Unassembled WGS sequence"/>
</dbReference>
<dbReference type="Gene3D" id="3.10.450.160">
    <property type="entry name" value="inner membrane protein cigr"/>
    <property type="match status" value="1"/>
</dbReference>
<feature type="signal peptide" evidence="2">
    <location>
        <begin position="1"/>
        <end position="26"/>
    </location>
</feature>
<accession>A0A7Y9LN13</accession>
<name>A0A7Y9LN13_9BURK</name>
<protein>
    <submittedName>
        <fullName evidence="3">Ni/Co efflux regulator RcnB</fullName>
    </submittedName>
</protein>
<dbReference type="InterPro" id="IPR024572">
    <property type="entry name" value="RcnB"/>
</dbReference>
<dbReference type="AlphaFoldDB" id="A0A7Y9LN13"/>
<evidence type="ECO:0000256" key="2">
    <source>
        <dbReference type="SAM" id="SignalP"/>
    </source>
</evidence>
<dbReference type="EMBL" id="JACBYR010000001">
    <property type="protein sequence ID" value="NYE82693.1"/>
    <property type="molecule type" value="Genomic_DNA"/>
</dbReference>
<keyword evidence="2" id="KW-0732">Signal</keyword>